<gene>
    <name evidence="2" type="ORF">EK21DRAFT_62316</name>
</gene>
<dbReference type="Proteomes" id="UP000799777">
    <property type="component" value="Unassembled WGS sequence"/>
</dbReference>
<dbReference type="EMBL" id="ML978177">
    <property type="protein sequence ID" value="KAF2031889.1"/>
    <property type="molecule type" value="Genomic_DNA"/>
</dbReference>
<dbReference type="OrthoDB" id="4093325at2759"/>
<dbReference type="PANTHER" id="PTHR42047">
    <property type="entry name" value="PROTEIN, PUTATIVE (AFU_ORTHOLOGUE AFUA_6G03560)-RELATED"/>
    <property type="match status" value="1"/>
</dbReference>
<dbReference type="AlphaFoldDB" id="A0A9P4LQK1"/>
<dbReference type="InterPro" id="IPR052820">
    <property type="entry name" value="PhiA_domain"/>
</dbReference>
<accession>A0A9P4LQK1</accession>
<reference evidence="2" key="1">
    <citation type="journal article" date="2020" name="Stud. Mycol.">
        <title>101 Dothideomycetes genomes: a test case for predicting lifestyles and emergence of pathogens.</title>
        <authorList>
            <person name="Haridas S."/>
            <person name="Albert R."/>
            <person name="Binder M."/>
            <person name="Bloem J."/>
            <person name="Labutti K."/>
            <person name="Salamov A."/>
            <person name="Andreopoulos B."/>
            <person name="Baker S."/>
            <person name="Barry K."/>
            <person name="Bills G."/>
            <person name="Bluhm B."/>
            <person name="Cannon C."/>
            <person name="Castanera R."/>
            <person name="Culley D."/>
            <person name="Daum C."/>
            <person name="Ezra D."/>
            <person name="Gonzalez J."/>
            <person name="Henrissat B."/>
            <person name="Kuo A."/>
            <person name="Liang C."/>
            <person name="Lipzen A."/>
            <person name="Lutzoni F."/>
            <person name="Magnuson J."/>
            <person name="Mondo S."/>
            <person name="Nolan M."/>
            <person name="Ohm R."/>
            <person name="Pangilinan J."/>
            <person name="Park H.-J."/>
            <person name="Ramirez L."/>
            <person name="Alfaro M."/>
            <person name="Sun H."/>
            <person name="Tritt A."/>
            <person name="Yoshinaga Y."/>
            <person name="Zwiers L.-H."/>
            <person name="Turgeon B."/>
            <person name="Goodwin S."/>
            <person name="Spatafora J."/>
            <person name="Crous P."/>
            <person name="Grigoriev I."/>
        </authorList>
    </citation>
    <scope>NUCLEOTIDE SEQUENCE</scope>
    <source>
        <strain evidence="2">CBS 110217</strain>
    </source>
</reference>
<dbReference type="PANTHER" id="PTHR42047:SF1">
    <property type="entry name" value="PROTEIN, PUTATIVE (AFU_ORTHOLOGUE AFUA_6G03560)-RELATED"/>
    <property type="match status" value="1"/>
</dbReference>
<keyword evidence="1" id="KW-0732">Signal</keyword>
<feature type="chain" id="PRO_5040480354" description="Cell wall protein PhiA" evidence="1">
    <location>
        <begin position="19"/>
        <end position="193"/>
    </location>
</feature>
<protein>
    <recommendedName>
        <fullName evidence="4">Cell wall protein PhiA</fullName>
    </recommendedName>
</protein>
<keyword evidence="3" id="KW-1185">Reference proteome</keyword>
<evidence type="ECO:0000256" key="1">
    <source>
        <dbReference type="SAM" id="SignalP"/>
    </source>
</evidence>
<feature type="signal peptide" evidence="1">
    <location>
        <begin position="1"/>
        <end position="18"/>
    </location>
</feature>
<proteinExistence type="predicted"/>
<evidence type="ECO:0000313" key="2">
    <source>
        <dbReference type="EMBL" id="KAF2031889.1"/>
    </source>
</evidence>
<comment type="caution">
    <text evidence="2">The sequence shown here is derived from an EMBL/GenBank/DDBJ whole genome shotgun (WGS) entry which is preliminary data.</text>
</comment>
<name>A0A9P4LQK1_9PLEO</name>
<evidence type="ECO:0000313" key="3">
    <source>
        <dbReference type="Proteomes" id="UP000799777"/>
    </source>
</evidence>
<evidence type="ECO:0008006" key="4">
    <source>
        <dbReference type="Google" id="ProtNLM"/>
    </source>
</evidence>
<sequence>MKFTTTTLAAATLALSTASPCGSTDSKPVVGDVFRIMSIRSGSDIQYGSVQAVTRGFRINYPSQNASCSTDVNYASFYLTDSGDLYLNTDNPPQQAYVDRSGMGQGIIQYTTGVQNIGRNQERGPFKIDDDSNLVFVSANGNTTGFQACPNAAGGGYSVWLAGATNPGGNSNCIGFVARALKEDNPVKCAYTQ</sequence>
<organism evidence="2 3">
    <name type="scientific">Setomelanomma holmii</name>
    <dbReference type="NCBI Taxonomy" id="210430"/>
    <lineage>
        <taxon>Eukaryota</taxon>
        <taxon>Fungi</taxon>
        <taxon>Dikarya</taxon>
        <taxon>Ascomycota</taxon>
        <taxon>Pezizomycotina</taxon>
        <taxon>Dothideomycetes</taxon>
        <taxon>Pleosporomycetidae</taxon>
        <taxon>Pleosporales</taxon>
        <taxon>Pleosporineae</taxon>
        <taxon>Phaeosphaeriaceae</taxon>
        <taxon>Setomelanomma</taxon>
    </lineage>
</organism>